<name>A0A7X3MNY8_9HYPH</name>
<dbReference type="InterPro" id="IPR017938">
    <property type="entry name" value="Riboflavin_synthase-like_b-brl"/>
</dbReference>
<dbReference type="InterPro" id="IPR006058">
    <property type="entry name" value="2Fe2S_fd_BS"/>
</dbReference>
<dbReference type="InterPro" id="IPR017927">
    <property type="entry name" value="FAD-bd_FR_type"/>
</dbReference>
<keyword evidence="6" id="KW-0285">Flavoprotein</keyword>
<dbReference type="PROSITE" id="PS51085">
    <property type="entry name" value="2FE2S_FER_2"/>
    <property type="match status" value="1"/>
</dbReference>
<keyword evidence="11" id="KW-0560">Oxidoreductase</keyword>
<evidence type="ECO:0000256" key="17">
    <source>
        <dbReference type="ARBA" id="ARBA00061434"/>
    </source>
</evidence>
<evidence type="ECO:0000256" key="9">
    <source>
        <dbReference type="ARBA" id="ARBA00022827"/>
    </source>
</evidence>
<evidence type="ECO:0000256" key="12">
    <source>
        <dbReference type="ARBA" id="ARBA00023004"/>
    </source>
</evidence>
<evidence type="ECO:0000259" key="18">
    <source>
        <dbReference type="PROSITE" id="PS51085"/>
    </source>
</evidence>
<evidence type="ECO:0000256" key="7">
    <source>
        <dbReference type="ARBA" id="ARBA00022714"/>
    </source>
</evidence>
<feature type="domain" description="FAD-binding FR-type" evidence="19">
    <location>
        <begin position="8"/>
        <end position="122"/>
    </location>
</feature>
<evidence type="ECO:0000256" key="2">
    <source>
        <dbReference type="ARBA" id="ARBA00001974"/>
    </source>
</evidence>
<dbReference type="PANTHER" id="PTHR47354">
    <property type="entry name" value="NADH OXIDOREDUCTASE HCR"/>
    <property type="match status" value="1"/>
</dbReference>
<keyword evidence="10" id="KW-0521">NADP</keyword>
<dbReference type="RefSeq" id="WP_160883116.1">
    <property type="nucleotide sequence ID" value="NZ_WURB01000002.1"/>
</dbReference>
<evidence type="ECO:0000256" key="14">
    <source>
        <dbReference type="ARBA" id="ARBA00023027"/>
    </source>
</evidence>
<dbReference type="InterPro" id="IPR036010">
    <property type="entry name" value="2Fe-2S_ferredoxin-like_sf"/>
</dbReference>
<keyword evidence="13" id="KW-0411">Iron-sulfur</keyword>
<comment type="cofactor">
    <cofactor evidence="1">
        <name>heme b</name>
        <dbReference type="ChEBI" id="CHEBI:60344"/>
    </cofactor>
</comment>
<accession>A0A7X3MNY8</accession>
<dbReference type="OrthoDB" id="9786134at2"/>
<dbReference type="Pfam" id="PF00175">
    <property type="entry name" value="NAD_binding_1"/>
    <property type="match status" value="1"/>
</dbReference>
<dbReference type="AlphaFoldDB" id="A0A7X3MNY8"/>
<evidence type="ECO:0000256" key="11">
    <source>
        <dbReference type="ARBA" id="ARBA00023002"/>
    </source>
</evidence>
<keyword evidence="21" id="KW-1185">Reference proteome</keyword>
<keyword evidence="12" id="KW-0408">Iron</keyword>
<comment type="catalytic activity">
    <reaction evidence="15">
        <text>2 nitric oxide + NADH + 2 O2 = 2 nitrate + NAD(+) + H(+)</text>
        <dbReference type="Rhea" id="RHEA:19469"/>
        <dbReference type="ChEBI" id="CHEBI:15378"/>
        <dbReference type="ChEBI" id="CHEBI:15379"/>
        <dbReference type="ChEBI" id="CHEBI:16480"/>
        <dbReference type="ChEBI" id="CHEBI:17632"/>
        <dbReference type="ChEBI" id="CHEBI:57540"/>
        <dbReference type="ChEBI" id="CHEBI:57945"/>
        <dbReference type="EC" id="1.14.12.17"/>
    </reaction>
</comment>
<reference evidence="20 21" key="1">
    <citation type="submission" date="2019-12" db="EMBL/GenBank/DDBJ databases">
        <authorList>
            <person name="Yuan C.-G."/>
        </authorList>
    </citation>
    <scope>NUCLEOTIDE SEQUENCE [LARGE SCALE GENOMIC DNA]</scope>
    <source>
        <strain evidence="20 21">KCTC 23863</strain>
    </source>
</reference>
<keyword evidence="8" id="KW-0479">Metal-binding</keyword>
<dbReference type="Gene3D" id="3.40.50.80">
    <property type="entry name" value="Nucleotide-binding domain of ferredoxin-NADP reductase (FNR) module"/>
    <property type="match status" value="1"/>
</dbReference>
<dbReference type="CDD" id="cd06184">
    <property type="entry name" value="flavohem_like_fad_nad_binding"/>
    <property type="match status" value="1"/>
</dbReference>
<dbReference type="PROSITE" id="PS51384">
    <property type="entry name" value="FAD_FR"/>
    <property type="match status" value="1"/>
</dbReference>
<organism evidence="20 21">
    <name type="scientific">Microvirga makkahensis</name>
    <dbReference type="NCBI Taxonomy" id="1128670"/>
    <lineage>
        <taxon>Bacteria</taxon>
        <taxon>Pseudomonadati</taxon>
        <taxon>Pseudomonadota</taxon>
        <taxon>Alphaproteobacteria</taxon>
        <taxon>Hyphomicrobiales</taxon>
        <taxon>Methylobacteriaceae</taxon>
        <taxon>Microvirga</taxon>
    </lineage>
</organism>
<comment type="catalytic activity">
    <reaction evidence="16">
        <text>2 nitric oxide + NADPH + 2 O2 = 2 nitrate + NADP(+) + H(+)</text>
        <dbReference type="Rhea" id="RHEA:19465"/>
        <dbReference type="ChEBI" id="CHEBI:15378"/>
        <dbReference type="ChEBI" id="CHEBI:15379"/>
        <dbReference type="ChEBI" id="CHEBI:16480"/>
        <dbReference type="ChEBI" id="CHEBI:17632"/>
        <dbReference type="ChEBI" id="CHEBI:57783"/>
        <dbReference type="ChEBI" id="CHEBI:58349"/>
        <dbReference type="EC" id="1.14.12.17"/>
    </reaction>
</comment>
<evidence type="ECO:0000256" key="15">
    <source>
        <dbReference type="ARBA" id="ARBA00048649"/>
    </source>
</evidence>
<reference evidence="20 21" key="2">
    <citation type="submission" date="2020-01" db="EMBL/GenBank/DDBJ databases">
        <title>Microvirga sp. nov., an arsenate reduction bacterium isolated from Tibet hotspring sediments.</title>
        <authorList>
            <person name="Xian W.-D."/>
            <person name="Li W.-J."/>
        </authorList>
    </citation>
    <scope>NUCLEOTIDE SEQUENCE [LARGE SCALE GENOMIC DNA]</scope>
    <source>
        <strain evidence="20 21">KCTC 23863</strain>
    </source>
</reference>
<dbReference type="GO" id="GO:0051537">
    <property type="term" value="F:2 iron, 2 sulfur cluster binding"/>
    <property type="evidence" value="ECO:0007669"/>
    <property type="project" value="UniProtKB-KW"/>
</dbReference>
<evidence type="ECO:0000313" key="21">
    <source>
        <dbReference type="Proteomes" id="UP000436483"/>
    </source>
</evidence>
<dbReference type="FunFam" id="3.40.50.80:FF:000010">
    <property type="entry name" value="Flavohemoprotein"/>
    <property type="match status" value="1"/>
</dbReference>
<dbReference type="EMBL" id="WURB01000002">
    <property type="protein sequence ID" value="MXQ10507.1"/>
    <property type="molecule type" value="Genomic_DNA"/>
</dbReference>
<dbReference type="Gene3D" id="2.40.30.10">
    <property type="entry name" value="Translation factors"/>
    <property type="match status" value="1"/>
</dbReference>
<evidence type="ECO:0000259" key="19">
    <source>
        <dbReference type="PROSITE" id="PS51384"/>
    </source>
</evidence>
<gene>
    <name evidence="20" type="ORF">GR328_03340</name>
</gene>
<keyword evidence="7" id="KW-0001">2Fe-2S</keyword>
<evidence type="ECO:0000256" key="13">
    <source>
        <dbReference type="ARBA" id="ARBA00023014"/>
    </source>
</evidence>
<keyword evidence="9" id="KW-0274">FAD</keyword>
<dbReference type="SUPFAM" id="SSF63380">
    <property type="entry name" value="Riboflavin synthase domain-like"/>
    <property type="match status" value="1"/>
</dbReference>
<dbReference type="Pfam" id="PF00111">
    <property type="entry name" value="Fer2"/>
    <property type="match status" value="1"/>
</dbReference>
<keyword evidence="14" id="KW-0520">NAD</keyword>
<dbReference type="GO" id="GO:0008941">
    <property type="term" value="F:nitric oxide dioxygenase NAD(P)H activity"/>
    <property type="evidence" value="ECO:0007669"/>
    <property type="project" value="UniProtKB-EC"/>
</dbReference>
<dbReference type="PROSITE" id="PS00197">
    <property type="entry name" value="2FE2S_FER_1"/>
    <property type="match status" value="1"/>
</dbReference>
<evidence type="ECO:0000256" key="4">
    <source>
        <dbReference type="ARBA" id="ARBA00012229"/>
    </source>
</evidence>
<evidence type="ECO:0000313" key="20">
    <source>
        <dbReference type="EMBL" id="MXQ10507.1"/>
    </source>
</evidence>
<feature type="domain" description="2Fe-2S ferredoxin-type" evidence="18">
    <location>
        <begin position="294"/>
        <end position="382"/>
    </location>
</feature>
<evidence type="ECO:0000256" key="3">
    <source>
        <dbReference type="ARBA" id="ARBA00006401"/>
    </source>
</evidence>
<dbReference type="PANTHER" id="PTHR47354:SF6">
    <property type="entry name" value="NADH OXIDOREDUCTASE HCR"/>
    <property type="match status" value="1"/>
</dbReference>
<evidence type="ECO:0000256" key="8">
    <source>
        <dbReference type="ARBA" id="ARBA00022723"/>
    </source>
</evidence>
<dbReference type="CDD" id="cd00207">
    <property type="entry name" value="fer2"/>
    <property type="match status" value="1"/>
</dbReference>
<dbReference type="EC" id="1.14.12.17" evidence="4"/>
<dbReference type="InterPro" id="IPR001041">
    <property type="entry name" value="2Fe-2S_ferredoxin-type"/>
</dbReference>
<dbReference type="Proteomes" id="UP000436483">
    <property type="component" value="Unassembled WGS sequence"/>
</dbReference>
<comment type="cofactor">
    <cofactor evidence="2">
        <name>FAD</name>
        <dbReference type="ChEBI" id="CHEBI:57692"/>
    </cofactor>
</comment>
<dbReference type="GO" id="GO:0046872">
    <property type="term" value="F:metal ion binding"/>
    <property type="evidence" value="ECO:0007669"/>
    <property type="project" value="UniProtKB-KW"/>
</dbReference>
<evidence type="ECO:0000256" key="1">
    <source>
        <dbReference type="ARBA" id="ARBA00001970"/>
    </source>
</evidence>
<comment type="caution">
    <text evidence="20">The sequence shown here is derived from an EMBL/GenBank/DDBJ whole genome shotgun (WGS) entry which is preliminary data.</text>
</comment>
<dbReference type="Gene3D" id="3.10.20.30">
    <property type="match status" value="1"/>
</dbReference>
<protein>
    <recommendedName>
        <fullName evidence="4">nitric oxide dioxygenase</fullName>
        <ecNumber evidence="4">1.14.12.17</ecNumber>
    </recommendedName>
</protein>
<dbReference type="Pfam" id="PF00970">
    <property type="entry name" value="FAD_binding_6"/>
    <property type="match status" value="1"/>
</dbReference>
<dbReference type="SUPFAM" id="SSF52343">
    <property type="entry name" value="Ferredoxin reductase-like, C-terminal NADP-linked domain"/>
    <property type="match status" value="1"/>
</dbReference>
<evidence type="ECO:0000256" key="6">
    <source>
        <dbReference type="ARBA" id="ARBA00022630"/>
    </source>
</evidence>
<proteinExistence type="inferred from homology"/>
<evidence type="ECO:0000256" key="16">
    <source>
        <dbReference type="ARBA" id="ARBA00049433"/>
    </source>
</evidence>
<evidence type="ECO:0000256" key="5">
    <source>
        <dbReference type="ARBA" id="ARBA00022617"/>
    </source>
</evidence>
<dbReference type="SUPFAM" id="SSF54292">
    <property type="entry name" value="2Fe-2S ferredoxin-like"/>
    <property type="match status" value="1"/>
</dbReference>
<dbReference type="InterPro" id="IPR001433">
    <property type="entry name" value="OxRdtase_FAD/NAD-bd"/>
</dbReference>
<comment type="similarity">
    <text evidence="3">In the C-terminal section; belongs to the flavoprotein pyridine nucleotide cytochrome reductase family.</text>
</comment>
<evidence type="ECO:0000256" key="10">
    <source>
        <dbReference type="ARBA" id="ARBA00022857"/>
    </source>
</evidence>
<dbReference type="InterPro" id="IPR012675">
    <property type="entry name" value="Beta-grasp_dom_sf"/>
</dbReference>
<dbReference type="InterPro" id="IPR039261">
    <property type="entry name" value="FNR_nucleotide-bd"/>
</dbReference>
<dbReference type="InterPro" id="IPR008333">
    <property type="entry name" value="Cbr1-like_FAD-bd_dom"/>
</dbReference>
<sequence length="382" mass="41260">MIPDPAEKSFSNYTIVAKRRESDTIMSLELAPACGSAIRPFIPGQFIIIRLPDPGGAGNLLRHYSISSSSSLTQSLRISVKREMPPPHLPDAPEGAGSSYLHKAEVGTILSVHGPRGEFCLDRTSPRPVLLLSGGVGLTPLVSMLHELALGTERRVFFVHACENGRVHALRDEVLASASGRSGITTHFCYRLPTDADEDARAYDSKGLITRETLQALLPLDDYDVYLCGPTGFMQANYALLRGLGVPKHRIHYEFFGPATVLATDDDRPGPAQTINREAPPIPRPEPTELDEGAGVTVRFNGSAAPIPWPDAARSLLDLAESVGLEPPFSCRAGVCSTCTSRLISGEVEYFEEPLIPPAPGELLLCCSRPRTSVEIAFPGRN</sequence>
<comment type="similarity">
    <text evidence="17">In the N-terminal section; belongs to the FAD-binding oxidoreductase type 6 family.</text>
</comment>
<keyword evidence="5" id="KW-0349">Heme</keyword>
<dbReference type="InterPro" id="IPR050415">
    <property type="entry name" value="MRET"/>
</dbReference>